<accession>A0A9C6X804</accession>
<protein>
    <submittedName>
        <fullName evidence="4">Uncharacterized protein LOC113215011 isoform X2</fullName>
    </submittedName>
</protein>
<dbReference type="PANTHER" id="PTHR46190">
    <property type="entry name" value="SI:CH211-201H21.5-RELATED"/>
    <property type="match status" value="1"/>
</dbReference>
<dbReference type="Pfam" id="PF01156">
    <property type="entry name" value="IU_nuc_hydro"/>
    <property type="match status" value="1"/>
</dbReference>
<dbReference type="GO" id="GO:0016799">
    <property type="term" value="F:hydrolase activity, hydrolyzing N-glycosyl compounds"/>
    <property type="evidence" value="ECO:0007669"/>
    <property type="project" value="InterPro"/>
</dbReference>
<evidence type="ECO:0000313" key="3">
    <source>
        <dbReference type="Proteomes" id="UP000504606"/>
    </source>
</evidence>
<feature type="domain" description="Inosine/uridine-preferring nucleoside hydrolase" evidence="2">
    <location>
        <begin position="16"/>
        <end position="317"/>
    </location>
</feature>
<sequence>MVEAPLHPDDTPRTLVVDTDAGADDAVAILEILQAEARNLRPFRTIAITCVQGNTGVENVTRNVLATLKIADRLDIPVYAGAAVALLPPRPSYSGFFGSDGFGDFLDTFPAEPAPEQYLREGPAAVALVRLVKENPGQLTLVCIGPLTNVALAARLDPGFLDNLRDLFILGGAARGNGNAAPGAEFNVLGDPGAAAVVLEAVTKPVYLLPWETVMDAELPMEWRVKELGEVRSIAMKFLNLAESVALSKMSTWTSGDGLLAAHLIDGAVAPFGRAVRVAVLVGEGPARGVTLVDYANTTGLPANAVLIEKPDTSLFKRLLLDLLG</sequence>
<gene>
    <name evidence="4" type="primary">LOC113215011</name>
</gene>
<dbReference type="AlphaFoldDB" id="A0A9C6X804"/>
<dbReference type="SUPFAM" id="SSF53590">
    <property type="entry name" value="Nucleoside hydrolase"/>
    <property type="match status" value="1"/>
</dbReference>
<name>A0A9C6X804_FRAOC</name>
<organism evidence="3 4">
    <name type="scientific">Frankliniella occidentalis</name>
    <name type="common">Western flower thrips</name>
    <name type="synonym">Euthrips occidentalis</name>
    <dbReference type="NCBI Taxonomy" id="133901"/>
    <lineage>
        <taxon>Eukaryota</taxon>
        <taxon>Metazoa</taxon>
        <taxon>Ecdysozoa</taxon>
        <taxon>Arthropoda</taxon>
        <taxon>Hexapoda</taxon>
        <taxon>Insecta</taxon>
        <taxon>Pterygota</taxon>
        <taxon>Neoptera</taxon>
        <taxon>Paraneoptera</taxon>
        <taxon>Thysanoptera</taxon>
        <taxon>Terebrantia</taxon>
        <taxon>Thripoidea</taxon>
        <taxon>Thripidae</taxon>
        <taxon>Frankliniella</taxon>
    </lineage>
</organism>
<dbReference type="PANTHER" id="PTHR46190:SF1">
    <property type="entry name" value="SI:CH211-201H21.5"/>
    <property type="match status" value="1"/>
</dbReference>
<dbReference type="RefSeq" id="XP_052130743.1">
    <property type="nucleotide sequence ID" value="XM_052274783.1"/>
</dbReference>
<dbReference type="Proteomes" id="UP000504606">
    <property type="component" value="Unplaced"/>
</dbReference>
<evidence type="ECO:0000259" key="2">
    <source>
        <dbReference type="Pfam" id="PF01156"/>
    </source>
</evidence>
<comment type="similarity">
    <text evidence="1">Belongs to the IUNH family.</text>
</comment>
<proteinExistence type="inferred from homology"/>
<evidence type="ECO:0000313" key="4">
    <source>
        <dbReference type="RefSeq" id="XP_052130743.1"/>
    </source>
</evidence>
<dbReference type="Gene3D" id="3.90.245.10">
    <property type="entry name" value="Ribonucleoside hydrolase-like"/>
    <property type="match status" value="1"/>
</dbReference>
<dbReference type="InterPro" id="IPR001910">
    <property type="entry name" value="Inosine/uridine_hydrolase_dom"/>
</dbReference>
<reference evidence="4" key="1">
    <citation type="submission" date="2025-08" db="UniProtKB">
        <authorList>
            <consortium name="RefSeq"/>
        </authorList>
    </citation>
    <scope>IDENTIFICATION</scope>
    <source>
        <tissue evidence="4">Whole organism</tissue>
    </source>
</reference>
<dbReference type="InterPro" id="IPR036452">
    <property type="entry name" value="Ribo_hydro-like"/>
</dbReference>
<evidence type="ECO:0000256" key="1">
    <source>
        <dbReference type="ARBA" id="ARBA00009176"/>
    </source>
</evidence>
<dbReference type="InterPro" id="IPR052775">
    <property type="entry name" value="IUN_hydrolase"/>
</dbReference>
<keyword evidence="3" id="KW-1185">Reference proteome</keyword>
<dbReference type="GeneID" id="113215011"/>